<sequence>MLVLAERIVKIRVSSMLTELGLRDRIQEAVHADTTGLVRTGDGSCRILLQCRAGCPVRIR</sequence>
<protein>
    <submittedName>
        <fullName evidence="1">Uncharacterized protein</fullName>
    </submittedName>
</protein>
<proteinExistence type="predicted"/>
<keyword evidence="2" id="KW-1185">Reference proteome</keyword>
<dbReference type="EMBL" id="BAAARW010000026">
    <property type="protein sequence ID" value="GAA2441641.1"/>
    <property type="molecule type" value="Genomic_DNA"/>
</dbReference>
<comment type="caution">
    <text evidence="1">The sequence shown here is derived from an EMBL/GenBank/DDBJ whole genome shotgun (WGS) entry which is preliminary data.</text>
</comment>
<organism evidence="1 2">
    <name type="scientific">Actinomadura vinacea</name>
    <dbReference type="NCBI Taxonomy" id="115336"/>
    <lineage>
        <taxon>Bacteria</taxon>
        <taxon>Bacillati</taxon>
        <taxon>Actinomycetota</taxon>
        <taxon>Actinomycetes</taxon>
        <taxon>Streptosporangiales</taxon>
        <taxon>Thermomonosporaceae</taxon>
        <taxon>Actinomadura</taxon>
    </lineage>
</organism>
<gene>
    <name evidence="1" type="ORF">GCM10010191_67370</name>
</gene>
<reference evidence="2" key="1">
    <citation type="journal article" date="2019" name="Int. J. Syst. Evol. Microbiol.">
        <title>The Global Catalogue of Microorganisms (GCM) 10K type strain sequencing project: providing services to taxonomists for standard genome sequencing and annotation.</title>
        <authorList>
            <consortium name="The Broad Institute Genomics Platform"/>
            <consortium name="The Broad Institute Genome Sequencing Center for Infectious Disease"/>
            <person name="Wu L."/>
            <person name="Ma J."/>
        </authorList>
    </citation>
    <scope>NUCLEOTIDE SEQUENCE [LARGE SCALE GENOMIC DNA]</scope>
    <source>
        <strain evidence="2">JCM 3325</strain>
    </source>
</reference>
<evidence type="ECO:0000313" key="1">
    <source>
        <dbReference type="EMBL" id="GAA2441641.1"/>
    </source>
</evidence>
<name>A0ABP5X0E9_9ACTN</name>
<dbReference type="Proteomes" id="UP001501231">
    <property type="component" value="Unassembled WGS sequence"/>
</dbReference>
<evidence type="ECO:0000313" key="2">
    <source>
        <dbReference type="Proteomes" id="UP001501231"/>
    </source>
</evidence>
<accession>A0ABP5X0E9</accession>